<dbReference type="Gene3D" id="3.30.200.20">
    <property type="entry name" value="Phosphorylase Kinase, domain 1"/>
    <property type="match status" value="1"/>
</dbReference>
<dbReference type="GO" id="GO:0005524">
    <property type="term" value="F:ATP binding"/>
    <property type="evidence" value="ECO:0007669"/>
    <property type="project" value="UniProtKB-KW"/>
</dbReference>
<keyword evidence="11" id="KW-1185">Reference proteome</keyword>
<evidence type="ECO:0000259" key="8">
    <source>
        <dbReference type="PROSITE" id="PS50011"/>
    </source>
</evidence>
<evidence type="ECO:0000256" key="3">
    <source>
        <dbReference type="ARBA" id="ARBA00022679"/>
    </source>
</evidence>
<dbReference type="EMBL" id="BTFZ01000020">
    <property type="protein sequence ID" value="GMM38982.1"/>
    <property type="molecule type" value="Genomic_DNA"/>
</dbReference>
<keyword evidence="6" id="KW-0067">ATP-binding</keyword>
<evidence type="ECO:0000256" key="7">
    <source>
        <dbReference type="SAM" id="MobiDB-lite"/>
    </source>
</evidence>
<accession>A0AAV5QVP8</accession>
<dbReference type="SMART" id="SM00133">
    <property type="entry name" value="S_TK_X"/>
    <property type="match status" value="1"/>
</dbReference>
<reference evidence="10 11" key="1">
    <citation type="journal article" date="2023" name="Elife">
        <title>Identification of key yeast species and microbe-microbe interactions impacting larval growth of Drosophila in the wild.</title>
        <authorList>
            <person name="Mure A."/>
            <person name="Sugiura Y."/>
            <person name="Maeda R."/>
            <person name="Honda K."/>
            <person name="Sakurai N."/>
            <person name="Takahashi Y."/>
            <person name="Watada M."/>
            <person name="Katoh T."/>
            <person name="Gotoh A."/>
            <person name="Gotoh Y."/>
            <person name="Taniguchi I."/>
            <person name="Nakamura K."/>
            <person name="Hayashi T."/>
            <person name="Katayama T."/>
            <person name="Uemura T."/>
            <person name="Hattori Y."/>
        </authorList>
    </citation>
    <scope>NUCLEOTIDE SEQUENCE [LARGE SCALE GENOMIC DNA]</scope>
    <source>
        <strain evidence="10 11">SC-9</strain>
    </source>
</reference>
<evidence type="ECO:0000256" key="1">
    <source>
        <dbReference type="ARBA" id="ARBA00022527"/>
    </source>
</evidence>
<name>A0AAV5QVP8_9ASCO</name>
<dbReference type="CDD" id="cd05123">
    <property type="entry name" value="STKc_AGC"/>
    <property type="match status" value="1"/>
</dbReference>
<dbReference type="GeneID" id="90076970"/>
<feature type="region of interest" description="Disordered" evidence="7">
    <location>
        <begin position="23"/>
        <end position="42"/>
    </location>
</feature>
<evidence type="ECO:0000256" key="2">
    <source>
        <dbReference type="ARBA" id="ARBA00022553"/>
    </source>
</evidence>
<dbReference type="SMART" id="SM00220">
    <property type="entry name" value="S_TKc"/>
    <property type="match status" value="1"/>
</dbReference>
<dbReference type="Pfam" id="PF00433">
    <property type="entry name" value="Pkinase_C"/>
    <property type="match status" value="1"/>
</dbReference>
<dbReference type="InterPro" id="IPR045270">
    <property type="entry name" value="STKc_AGC"/>
</dbReference>
<dbReference type="AlphaFoldDB" id="A0AAV5QVP8"/>
<dbReference type="FunFam" id="1.10.510.10:FF:000048">
    <property type="entry name" value="Protein kinase C"/>
    <property type="match status" value="1"/>
</dbReference>
<keyword evidence="2" id="KW-0597">Phosphoprotein</keyword>
<evidence type="ECO:0000313" key="11">
    <source>
        <dbReference type="Proteomes" id="UP001360560"/>
    </source>
</evidence>
<organism evidence="10 11">
    <name type="scientific">Saccharomycopsis crataegensis</name>
    <dbReference type="NCBI Taxonomy" id="43959"/>
    <lineage>
        <taxon>Eukaryota</taxon>
        <taxon>Fungi</taxon>
        <taxon>Dikarya</taxon>
        <taxon>Ascomycota</taxon>
        <taxon>Saccharomycotina</taxon>
        <taxon>Saccharomycetes</taxon>
        <taxon>Saccharomycopsidaceae</taxon>
        <taxon>Saccharomycopsis</taxon>
    </lineage>
</organism>
<keyword evidence="1" id="KW-0723">Serine/threonine-protein kinase</keyword>
<dbReference type="InterPro" id="IPR000719">
    <property type="entry name" value="Prot_kinase_dom"/>
</dbReference>
<evidence type="ECO:0000256" key="6">
    <source>
        <dbReference type="ARBA" id="ARBA00022840"/>
    </source>
</evidence>
<feature type="domain" description="Protein kinase" evidence="8">
    <location>
        <begin position="149"/>
        <end position="428"/>
    </location>
</feature>
<dbReference type="InterPro" id="IPR000961">
    <property type="entry name" value="AGC-kinase_C"/>
</dbReference>
<dbReference type="Pfam" id="PF00069">
    <property type="entry name" value="Pkinase"/>
    <property type="match status" value="1"/>
</dbReference>
<proteinExistence type="predicted"/>
<dbReference type="GO" id="GO:0004674">
    <property type="term" value="F:protein serine/threonine kinase activity"/>
    <property type="evidence" value="ECO:0007669"/>
    <property type="project" value="UniProtKB-KW"/>
</dbReference>
<dbReference type="Gene3D" id="1.10.510.10">
    <property type="entry name" value="Transferase(Phosphotransferase) domain 1"/>
    <property type="match status" value="1"/>
</dbReference>
<dbReference type="Proteomes" id="UP001360560">
    <property type="component" value="Unassembled WGS sequence"/>
</dbReference>
<feature type="compositionally biased region" description="Basic and acidic residues" evidence="7">
    <location>
        <begin position="27"/>
        <end position="41"/>
    </location>
</feature>
<evidence type="ECO:0000313" key="10">
    <source>
        <dbReference type="EMBL" id="GMM38982.1"/>
    </source>
</evidence>
<evidence type="ECO:0000256" key="4">
    <source>
        <dbReference type="ARBA" id="ARBA00022741"/>
    </source>
</evidence>
<dbReference type="InterPro" id="IPR017892">
    <property type="entry name" value="Pkinase_C"/>
</dbReference>
<dbReference type="PROSITE" id="PS51285">
    <property type="entry name" value="AGC_KINASE_CTER"/>
    <property type="match status" value="1"/>
</dbReference>
<comment type="caution">
    <text evidence="10">The sequence shown here is derived from an EMBL/GenBank/DDBJ whole genome shotgun (WGS) entry which is preliminary data.</text>
</comment>
<sequence>MARPISVITQKLKAFSVGLDTPAMDNKNSDGSDHSADEAGDHLPSLTVNHQKVFTGGSSMIQYEEDTLEFVDMMVPSSAKSRRRKSSLVRKFSVGSFADSIKIELGEECASVNSHFDGGNDGESVVFASNDIDEEDGSNAIFNPRISDFEPLKVLGQGAYGKVLLVRNKESGKLFAQKQLKKASILVSAKNQSSLMSKNNDEQVDSVNIGKKIERTMAERDILARIKNPFIVKLFYALQDVSKIYLYLEFVPGGELFHHLSSNSNFLDEKATAFYAAEMTLALRHLHEIGIVYRDLKPENCLLDSSGHLILTDFGLSKISTEQDSKCNSIIGTPEYMAPEVLRGEDYSFSVDWWSLGTVIYDMLSGKPPFTGGNHKAICNKILKNKIKYPFYFTNESKDLLNKLLNKNPDKRMNVDTDFEKFKKLRFFRSVQWELLADENEYKSVKAPILPLITDPVLAENFDDEFTSMKISNYDIIQTEGDAIPDDEIDHEVFKGFSYTASSSYIKKFL</sequence>
<feature type="domain" description="AGC-kinase C-terminal" evidence="9">
    <location>
        <begin position="429"/>
        <end position="509"/>
    </location>
</feature>
<keyword evidence="4" id="KW-0547">Nucleotide-binding</keyword>
<evidence type="ECO:0000259" key="9">
    <source>
        <dbReference type="PROSITE" id="PS51285"/>
    </source>
</evidence>
<keyword evidence="3" id="KW-0808">Transferase</keyword>
<gene>
    <name evidence="10" type="ORF">DASC09_063210</name>
</gene>
<keyword evidence="5" id="KW-0418">Kinase</keyword>
<dbReference type="RefSeq" id="XP_064855977.1">
    <property type="nucleotide sequence ID" value="XM_064999905.1"/>
</dbReference>
<dbReference type="PROSITE" id="PS50011">
    <property type="entry name" value="PROTEIN_KINASE_DOM"/>
    <property type="match status" value="1"/>
</dbReference>
<dbReference type="PROSITE" id="PS00108">
    <property type="entry name" value="PROTEIN_KINASE_ST"/>
    <property type="match status" value="1"/>
</dbReference>
<dbReference type="SUPFAM" id="SSF56112">
    <property type="entry name" value="Protein kinase-like (PK-like)"/>
    <property type="match status" value="1"/>
</dbReference>
<dbReference type="InterPro" id="IPR008271">
    <property type="entry name" value="Ser/Thr_kinase_AS"/>
</dbReference>
<protein>
    <submittedName>
        <fullName evidence="10">Uncharacterized protein</fullName>
    </submittedName>
</protein>
<dbReference type="InterPro" id="IPR011009">
    <property type="entry name" value="Kinase-like_dom_sf"/>
</dbReference>
<evidence type="ECO:0000256" key="5">
    <source>
        <dbReference type="ARBA" id="ARBA00022777"/>
    </source>
</evidence>
<dbReference type="PANTHER" id="PTHR24351">
    <property type="entry name" value="RIBOSOMAL PROTEIN S6 KINASE"/>
    <property type="match status" value="1"/>
</dbReference>